<accession>A0AAV4XGZ7</accession>
<organism evidence="1 2">
    <name type="scientific">Caerostris extrusa</name>
    <name type="common">Bark spider</name>
    <name type="synonym">Caerostris bankana</name>
    <dbReference type="NCBI Taxonomy" id="172846"/>
    <lineage>
        <taxon>Eukaryota</taxon>
        <taxon>Metazoa</taxon>
        <taxon>Ecdysozoa</taxon>
        <taxon>Arthropoda</taxon>
        <taxon>Chelicerata</taxon>
        <taxon>Arachnida</taxon>
        <taxon>Araneae</taxon>
        <taxon>Araneomorphae</taxon>
        <taxon>Entelegynae</taxon>
        <taxon>Araneoidea</taxon>
        <taxon>Araneidae</taxon>
        <taxon>Caerostris</taxon>
    </lineage>
</organism>
<keyword evidence="2" id="KW-1185">Reference proteome</keyword>
<name>A0AAV4XGZ7_CAEEX</name>
<sequence>MYDDKIECRFLGLSHCQSVRVCREKKKNAVRPSMSTSPTEYPEATSVRVAICPFCPTGQGMGEGSSRKSTLRIEKNKTGLFCIAKILFRNLQQRRGCLTFFSSEFGFH</sequence>
<dbReference type="AlphaFoldDB" id="A0AAV4XGZ7"/>
<protein>
    <submittedName>
        <fullName evidence="1">Uncharacterized protein</fullName>
    </submittedName>
</protein>
<gene>
    <name evidence="1" type="ORF">CEXT_391601</name>
</gene>
<evidence type="ECO:0000313" key="1">
    <source>
        <dbReference type="EMBL" id="GIY93698.1"/>
    </source>
</evidence>
<dbReference type="Proteomes" id="UP001054945">
    <property type="component" value="Unassembled WGS sequence"/>
</dbReference>
<comment type="caution">
    <text evidence="1">The sequence shown here is derived from an EMBL/GenBank/DDBJ whole genome shotgun (WGS) entry which is preliminary data.</text>
</comment>
<evidence type="ECO:0000313" key="2">
    <source>
        <dbReference type="Proteomes" id="UP001054945"/>
    </source>
</evidence>
<reference evidence="1 2" key="1">
    <citation type="submission" date="2021-06" db="EMBL/GenBank/DDBJ databases">
        <title>Caerostris extrusa draft genome.</title>
        <authorList>
            <person name="Kono N."/>
            <person name="Arakawa K."/>
        </authorList>
    </citation>
    <scope>NUCLEOTIDE SEQUENCE [LARGE SCALE GENOMIC DNA]</scope>
</reference>
<proteinExistence type="predicted"/>
<dbReference type="EMBL" id="BPLR01017693">
    <property type="protein sequence ID" value="GIY93698.1"/>
    <property type="molecule type" value="Genomic_DNA"/>
</dbReference>